<evidence type="ECO:0000256" key="6">
    <source>
        <dbReference type="SAM" id="Phobius"/>
    </source>
</evidence>
<feature type="domain" description="YknX-like beta-barrel" evidence="7">
    <location>
        <begin position="122"/>
        <end position="210"/>
    </location>
</feature>
<protein>
    <submittedName>
        <fullName evidence="9">HlyD secretion family protein</fullName>
    </submittedName>
</protein>
<keyword evidence="4 6" id="KW-1133">Transmembrane helix</keyword>
<dbReference type="EMBL" id="JYBP01000003">
    <property type="protein sequence ID" value="KJE27746.1"/>
    <property type="molecule type" value="Genomic_DNA"/>
</dbReference>
<dbReference type="InterPro" id="IPR011053">
    <property type="entry name" value="Single_hybrid_motif"/>
</dbReference>
<organism evidence="9 10">
    <name type="scientific">Geobacillus kaustophilus</name>
    <dbReference type="NCBI Taxonomy" id="1462"/>
    <lineage>
        <taxon>Bacteria</taxon>
        <taxon>Bacillati</taxon>
        <taxon>Bacillota</taxon>
        <taxon>Bacilli</taxon>
        <taxon>Bacillales</taxon>
        <taxon>Anoxybacillaceae</taxon>
        <taxon>Geobacillus</taxon>
        <taxon>Geobacillus thermoleovorans group</taxon>
    </lineage>
</organism>
<evidence type="ECO:0000256" key="1">
    <source>
        <dbReference type="ARBA" id="ARBA00004167"/>
    </source>
</evidence>
<dbReference type="PANTHER" id="PTHR30386">
    <property type="entry name" value="MEMBRANE FUSION SUBUNIT OF EMRAB-TOLC MULTIDRUG EFFLUX PUMP"/>
    <property type="match status" value="1"/>
</dbReference>
<evidence type="ECO:0000259" key="8">
    <source>
        <dbReference type="Pfam" id="PF25997"/>
    </source>
</evidence>
<evidence type="ECO:0000313" key="9">
    <source>
        <dbReference type="EMBL" id="KJE27746.1"/>
    </source>
</evidence>
<dbReference type="InterPro" id="IPR050739">
    <property type="entry name" value="MFP"/>
</dbReference>
<gene>
    <name evidence="9" type="ORF">LG52_1187</name>
</gene>
<keyword evidence="5 6" id="KW-0472">Membrane</keyword>
<feature type="domain" description="YhbJ barrel-sandwich hybrid" evidence="8">
    <location>
        <begin position="46"/>
        <end position="114"/>
    </location>
</feature>
<dbReference type="OrthoDB" id="9811754at2"/>
<comment type="subcellular location">
    <subcellularLocation>
        <location evidence="1">Membrane</location>
        <topology evidence="1">Single-pass membrane protein</topology>
    </subcellularLocation>
</comment>
<dbReference type="InterPro" id="IPR058636">
    <property type="entry name" value="Beta-barrel_YknX"/>
</dbReference>
<evidence type="ECO:0000256" key="4">
    <source>
        <dbReference type="ARBA" id="ARBA00022989"/>
    </source>
</evidence>
<dbReference type="InterPro" id="IPR058635">
    <property type="entry name" value="BSH_YhbJ"/>
</dbReference>
<evidence type="ECO:0000256" key="3">
    <source>
        <dbReference type="ARBA" id="ARBA00022692"/>
    </source>
</evidence>
<proteinExistence type="inferred from homology"/>
<accession>A0A0D8BUA8</accession>
<feature type="transmembrane region" description="Helical" evidence="6">
    <location>
        <begin position="7"/>
        <end position="28"/>
    </location>
</feature>
<evidence type="ECO:0000313" key="10">
    <source>
        <dbReference type="Proteomes" id="UP000032522"/>
    </source>
</evidence>
<evidence type="ECO:0000256" key="5">
    <source>
        <dbReference type="ARBA" id="ARBA00023136"/>
    </source>
</evidence>
<comment type="similarity">
    <text evidence="2">Belongs to the membrane fusion protein (MFP) (TC 8.A.1) family.</text>
</comment>
<sequence>MNVKRLVALNIIVLILLVGGGFAAYYYVNEATNYIKTDNARIDGQVISVAAPLSGKLTSWRGDTGKTFSAGEEIGEVFDGKTTIPVTVPHRMTIVQQNAVKDSFVAAGMPLARGFDLNDLWVTANIEETDIEDVKIGQDVDIYVDAYPDRKFSGKVEKIGNATANTFSLLPSSNATGNYTKVTQVIPVTISIDNYSGAGLVPGMNVTVRIHK</sequence>
<dbReference type="GO" id="GO:0016020">
    <property type="term" value="C:membrane"/>
    <property type="evidence" value="ECO:0007669"/>
    <property type="project" value="UniProtKB-SubCell"/>
</dbReference>
<dbReference type="Pfam" id="PF25997">
    <property type="entry name" value="BSH_YhbJ"/>
    <property type="match status" value="1"/>
</dbReference>
<evidence type="ECO:0000259" key="7">
    <source>
        <dbReference type="Pfam" id="PF25990"/>
    </source>
</evidence>
<dbReference type="GeneID" id="32063510"/>
<dbReference type="GO" id="GO:0055085">
    <property type="term" value="P:transmembrane transport"/>
    <property type="evidence" value="ECO:0007669"/>
    <property type="project" value="InterPro"/>
</dbReference>
<keyword evidence="3 6" id="KW-0812">Transmembrane</keyword>
<dbReference type="SUPFAM" id="SSF51230">
    <property type="entry name" value="Single hybrid motif"/>
    <property type="match status" value="1"/>
</dbReference>
<dbReference type="PATRIC" id="fig|1462.6.peg.1377"/>
<dbReference type="Gene3D" id="2.40.30.170">
    <property type="match status" value="1"/>
</dbReference>
<comment type="caution">
    <text evidence="9">The sequence shown here is derived from an EMBL/GenBank/DDBJ whole genome shotgun (WGS) entry which is preliminary data.</text>
</comment>
<evidence type="ECO:0000256" key="2">
    <source>
        <dbReference type="ARBA" id="ARBA00009477"/>
    </source>
</evidence>
<name>A0A0D8BUA8_GEOKU</name>
<dbReference type="AlphaFoldDB" id="A0A0D8BUA8"/>
<dbReference type="Pfam" id="PF25990">
    <property type="entry name" value="Beta-barrel_YknX"/>
    <property type="match status" value="1"/>
</dbReference>
<dbReference type="RefSeq" id="WP_014195721.1">
    <property type="nucleotide sequence ID" value="NZ_CP133077.1"/>
</dbReference>
<dbReference type="PANTHER" id="PTHR30386:SF26">
    <property type="entry name" value="TRANSPORT PROTEIN COMB"/>
    <property type="match status" value="1"/>
</dbReference>
<reference evidence="9 10" key="1">
    <citation type="submission" date="2015-01" db="EMBL/GenBank/DDBJ databases">
        <authorList>
            <person name="Filippidou S."/>
            <person name="Jeanneret N."/>
            <person name="Russel-Delif L."/>
            <person name="Junier T."/>
            <person name="Wunderlin T."/>
            <person name="Molina V."/>
            <person name="Johnson S.L."/>
            <person name="Davenport K.W."/>
            <person name="Chain P.S."/>
            <person name="Dorador C."/>
            <person name="Junier P."/>
        </authorList>
    </citation>
    <scope>NUCLEOTIDE SEQUENCE [LARGE SCALE GENOMIC DNA]</scope>
    <source>
        <strain evidence="9 10">Et7/4</strain>
    </source>
</reference>
<dbReference type="Proteomes" id="UP000032522">
    <property type="component" value="Unassembled WGS sequence"/>
</dbReference>